<dbReference type="InterPro" id="IPR034660">
    <property type="entry name" value="DinB/YfiT-like"/>
</dbReference>
<keyword evidence="3" id="KW-1185">Reference proteome</keyword>
<dbReference type="RefSeq" id="WP_286001336.1">
    <property type="nucleotide sequence ID" value="NZ_CP127295.1"/>
</dbReference>
<evidence type="ECO:0000313" key="3">
    <source>
        <dbReference type="Proteomes" id="UP001239397"/>
    </source>
</evidence>
<sequence>MTAELMRPAAAEFLRIAHAVADLSAPTPCAGYDVRGLLNHLFYWGPWLVAAGRREDPPSPSATEAEAALVTEDWRAALEKQTETLVDVFGTPSAWTGTTALGTARLPASVVGDMVLGEFVLHGWDLARASGQELRCAPEAATAVYESAVAMGEQARSMGVYGPAVEVAEDASPLERALGASGRDPRWTP</sequence>
<proteinExistence type="predicted"/>
<evidence type="ECO:0000259" key="1">
    <source>
        <dbReference type="Pfam" id="PF11716"/>
    </source>
</evidence>
<dbReference type="InterPro" id="IPR017517">
    <property type="entry name" value="Maleyloyr_isom"/>
</dbReference>
<dbReference type="EMBL" id="CP127295">
    <property type="protein sequence ID" value="WIY05031.1"/>
    <property type="molecule type" value="Genomic_DNA"/>
</dbReference>
<dbReference type="Proteomes" id="UP001239397">
    <property type="component" value="Chromosome"/>
</dbReference>
<protein>
    <submittedName>
        <fullName evidence="2">TIGR03086 family metal-binding protein</fullName>
    </submittedName>
</protein>
<name>A0A9Y2JWP9_9PSEU</name>
<dbReference type="Gene3D" id="1.20.120.450">
    <property type="entry name" value="dinb family like domain"/>
    <property type="match status" value="1"/>
</dbReference>
<reference evidence="2 3" key="1">
    <citation type="submission" date="2023-06" db="EMBL/GenBank/DDBJ databases">
        <authorList>
            <person name="Oyuntsetseg B."/>
            <person name="Kim S.B."/>
        </authorList>
    </citation>
    <scope>NUCLEOTIDE SEQUENCE [LARGE SCALE GENOMIC DNA]</scope>
    <source>
        <strain evidence="2 3">4-36</strain>
    </source>
</reference>
<accession>A0A9Y2JWP9</accession>
<dbReference type="InterPro" id="IPR017520">
    <property type="entry name" value="CHP03086"/>
</dbReference>
<organism evidence="2 3">
    <name type="scientific">Amycolatopsis mongoliensis</name>
    <dbReference type="NCBI Taxonomy" id="715475"/>
    <lineage>
        <taxon>Bacteria</taxon>
        <taxon>Bacillati</taxon>
        <taxon>Actinomycetota</taxon>
        <taxon>Actinomycetes</taxon>
        <taxon>Pseudonocardiales</taxon>
        <taxon>Pseudonocardiaceae</taxon>
        <taxon>Amycolatopsis</taxon>
    </lineage>
</organism>
<dbReference type="NCBIfam" id="TIGR03083">
    <property type="entry name" value="maleylpyruvate isomerase family mycothiol-dependent enzyme"/>
    <property type="match status" value="1"/>
</dbReference>
<dbReference type="InterPro" id="IPR024344">
    <property type="entry name" value="MDMPI_metal-binding"/>
</dbReference>
<evidence type="ECO:0000313" key="2">
    <source>
        <dbReference type="EMBL" id="WIY05031.1"/>
    </source>
</evidence>
<dbReference type="Pfam" id="PF11716">
    <property type="entry name" value="MDMPI_N"/>
    <property type="match status" value="1"/>
</dbReference>
<dbReference type="AlphaFoldDB" id="A0A9Y2JWP9"/>
<dbReference type="NCBIfam" id="TIGR03086">
    <property type="entry name" value="TIGR03086 family metal-binding protein"/>
    <property type="match status" value="1"/>
</dbReference>
<dbReference type="SUPFAM" id="SSF109854">
    <property type="entry name" value="DinB/YfiT-like putative metalloenzymes"/>
    <property type="match status" value="1"/>
</dbReference>
<dbReference type="GO" id="GO:0046872">
    <property type="term" value="F:metal ion binding"/>
    <property type="evidence" value="ECO:0007669"/>
    <property type="project" value="InterPro"/>
</dbReference>
<feature type="domain" description="Mycothiol-dependent maleylpyruvate isomerase metal-binding" evidence="1">
    <location>
        <begin position="7"/>
        <end position="127"/>
    </location>
</feature>
<dbReference type="KEGG" id="amog:QRX60_14755"/>
<gene>
    <name evidence="2" type="ORF">QRX60_14755</name>
</gene>